<reference evidence="1" key="1">
    <citation type="submission" date="2022-04" db="EMBL/GenBank/DDBJ databases">
        <title>Systematic whole-genome sequencing reveals an unexpected diversity among actinomycetoma pathogens and provides insights into their antibacterial susceptibilities.</title>
        <authorList>
            <person name="Watson A.K."/>
            <person name="Kepplinger B."/>
            <person name="Bakhiet S.M."/>
            <person name="Mhmoud N.A."/>
            <person name="Chapman J."/>
            <person name="Allenby N."/>
            <person name="Mickiewicz K."/>
            <person name="Goodfellow M."/>
            <person name="Fahal A.H."/>
            <person name="Errington J."/>
        </authorList>
    </citation>
    <scope>NUCLEOTIDE SEQUENCE</scope>
    <source>
        <strain evidence="1">SD 504</strain>
    </source>
</reference>
<sequence length="170" mass="18662">MPYLHTDDRLNAREEPTHCERELIDALDGVLTDADPPGIIRDEALWYLGTALRGENNLEITASLTWDREIALGLLLTGHSFTIGWGGDLCEAPTAETFTAHGAPVARMAAAVERELSRDILVSRRRRLFAGTAELHIRHGEHWIDLLRGGVPSDPARLGAKLRAVTLLAA</sequence>
<organism evidence="1 2">
    <name type="scientific">Streptomyces sudanensis</name>
    <dbReference type="NCBI Taxonomy" id="436397"/>
    <lineage>
        <taxon>Bacteria</taxon>
        <taxon>Bacillati</taxon>
        <taxon>Actinomycetota</taxon>
        <taxon>Actinomycetes</taxon>
        <taxon>Kitasatosporales</taxon>
        <taxon>Streptomycetaceae</taxon>
        <taxon>Streptomyces</taxon>
    </lineage>
</organism>
<keyword evidence="2" id="KW-1185">Reference proteome</keyword>
<evidence type="ECO:0000313" key="2">
    <source>
        <dbReference type="Proteomes" id="UP001056383"/>
    </source>
</evidence>
<accession>A0ABY4TED8</accession>
<protein>
    <submittedName>
        <fullName evidence="1">Uncharacterized protein</fullName>
    </submittedName>
</protein>
<dbReference type="EMBL" id="CP095474">
    <property type="protein sequence ID" value="URN17295.1"/>
    <property type="molecule type" value="Genomic_DNA"/>
</dbReference>
<evidence type="ECO:0000313" key="1">
    <source>
        <dbReference type="EMBL" id="URN17295.1"/>
    </source>
</evidence>
<name>A0ABY4TED8_9ACTN</name>
<dbReference type="RefSeq" id="WP_010472496.1">
    <property type="nucleotide sequence ID" value="NZ_CP095474.1"/>
</dbReference>
<proteinExistence type="predicted"/>
<dbReference type="Proteomes" id="UP001056383">
    <property type="component" value="Chromosome"/>
</dbReference>
<gene>
    <name evidence="1" type="ORF">MW084_16720</name>
</gene>